<reference evidence="2" key="1">
    <citation type="journal article" date="2014" name="Front. Microbiol.">
        <title>High frequency of phylogenetically diverse reductive dehalogenase-homologous genes in deep subseafloor sedimentary metagenomes.</title>
        <authorList>
            <person name="Kawai M."/>
            <person name="Futagami T."/>
            <person name="Toyoda A."/>
            <person name="Takaki Y."/>
            <person name="Nishi S."/>
            <person name="Hori S."/>
            <person name="Arai W."/>
            <person name="Tsubouchi T."/>
            <person name="Morono Y."/>
            <person name="Uchiyama I."/>
            <person name="Ito T."/>
            <person name="Fujiyama A."/>
            <person name="Inagaki F."/>
            <person name="Takami H."/>
        </authorList>
    </citation>
    <scope>NUCLEOTIDE SEQUENCE</scope>
    <source>
        <strain evidence="2">Expedition CK06-06</strain>
    </source>
</reference>
<protein>
    <submittedName>
        <fullName evidence="2">Uncharacterized protein</fullName>
    </submittedName>
</protein>
<gene>
    <name evidence="2" type="ORF">S01H1_55400</name>
</gene>
<feature type="region of interest" description="Disordered" evidence="1">
    <location>
        <begin position="1"/>
        <end position="20"/>
    </location>
</feature>
<name>X0WKH2_9ZZZZ</name>
<comment type="caution">
    <text evidence="2">The sequence shown here is derived from an EMBL/GenBank/DDBJ whole genome shotgun (WGS) entry which is preliminary data.</text>
</comment>
<evidence type="ECO:0000313" key="2">
    <source>
        <dbReference type="EMBL" id="GAG24983.1"/>
    </source>
</evidence>
<accession>X0WKH2</accession>
<evidence type="ECO:0000256" key="1">
    <source>
        <dbReference type="SAM" id="MobiDB-lite"/>
    </source>
</evidence>
<organism evidence="2">
    <name type="scientific">marine sediment metagenome</name>
    <dbReference type="NCBI Taxonomy" id="412755"/>
    <lineage>
        <taxon>unclassified sequences</taxon>
        <taxon>metagenomes</taxon>
        <taxon>ecological metagenomes</taxon>
    </lineage>
</organism>
<feature type="non-terminal residue" evidence="2">
    <location>
        <position position="40"/>
    </location>
</feature>
<sequence>MEPQQAQMISVKDNPPMQSPVDLTIPEFTGKWWVAHTRPK</sequence>
<dbReference type="AlphaFoldDB" id="X0WKH2"/>
<proteinExistence type="predicted"/>
<dbReference type="EMBL" id="BARS01036008">
    <property type="protein sequence ID" value="GAG24983.1"/>
    <property type="molecule type" value="Genomic_DNA"/>
</dbReference>